<evidence type="ECO:0000313" key="5">
    <source>
        <dbReference type="Proteomes" id="UP000261174"/>
    </source>
</evidence>
<accession>A0A3E1NYW9</accession>
<evidence type="ECO:0000313" key="4">
    <source>
        <dbReference type="EMBL" id="RFM33119.1"/>
    </source>
</evidence>
<dbReference type="AlphaFoldDB" id="A0A3E1NYW9"/>
<dbReference type="Proteomes" id="UP000261174">
    <property type="component" value="Unassembled WGS sequence"/>
</dbReference>
<dbReference type="Pfam" id="PF13435">
    <property type="entry name" value="Cytochrome_C554"/>
    <property type="match status" value="1"/>
</dbReference>
<keyword evidence="2" id="KW-1133">Transmembrane helix</keyword>
<protein>
    <recommendedName>
        <fullName evidence="3">Cytochrome c-552/4 domain-containing protein</fullName>
    </recommendedName>
</protein>
<evidence type="ECO:0000256" key="2">
    <source>
        <dbReference type="SAM" id="Phobius"/>
    </source>
</evidence>
<evidence type="ECO:0000259" key="3">
    <source>
        <dbReference type="Pfam" id="PF13435"/>
    </source>
</evidence>
<comment type="caution">
    <text evidence="4">The sequence shown here is derived from an EMBL/GenBank/DDBJ whole genome shotgun (WGS) entry which is preliminary data.</text>
</comment>
<dbReference type="PANTHER" id="PTHR35038">
    <property type="entry name" value="DISSIMILATORY SULFITE REDUCTASE SIRA"/>
    <property type="match status" value="1"/>
</dbReference>
<keyword evidence="5" id="KW-1185">Reference proteome</keyword>
<proteinExistence type="predicted"/>
<dbReference type="OrthoDB" id="9814800at2"/>
<evidence type="ECO:0000256" key="1">
    <source>
        <dbReference type="ARBA" id="ARBA00022729"/>
    </source>
</evidence>
<dbReference type="SUPFAM" id="SSF48695">
    <property type="entry name" value="Multiheme cytochromes"/>
    <property type="match status" value="1"/>
</dbReference>
<keyword evidence="2" id="KW-0812">Transmembrane</keyword>
<feature type="domain" description="Cytochrome c-552/4" evidence="3">
    <location>
        <begin position="184"/>
        <end position="222"/>
    </location>
</feature>
<dbReference type="EMBL" id="QTJV01000007">
    <property type="protein sequence ID" value="RFM33119.1"/>
    <property type="molecule type" value="Genomic_DNA"/>
</dbReference>
<keyword evidence="2" id="KW-0472">Membrane</keyword>
<organism evidence="4 5">
    <name type="scientific">Chitinophaga silvisoli</name>
    <dbReference type="NCBI Taxonomy" id="2291814"/>
    <lineage>
        <taxon>Bacteria</taxon>
        <taxon>Pseudomonadati</taxon>
        <taxon>Bacteroidota</taxon>
        <taxon>Chitinophagia</taxon>
        <taxon>Chitinophagales</taxon>
        <taxon>Chitinophagaceae</taxon>
        <taxon>Chitinophaga</taxon>
    </lineage>
</organism>
<dbReference type="RefSeq" id="WP_116854971.1">
    <property type="nucleotide sequence ID" value="NZ_QTJV01000007.1"/>
</dbReference>
<dbReference type="PANTHER" id="PTHR35038:SF8">
    <property type="entry name" value="C-TYPE POLYHEME CYTOCHROME OMCC"/>
    <property type="match status" value="1"/>
</dbReference>
<dbReference type="Gene3D" id="1.10.1130.10">
    <property type="entry name" value="Flavocytochrome C3, Chain A"/>
    <property type="match status" value="1"/>
</dbReference>
<dbReference type="InterPro" id="IPR036280">
    <property type="entry name" value="Multihaem_cyt_sf"/>
</dbReference>
<keyword evidence="1" id="KW-0732">Signal</keyword>
<dbReference type="InterPro" id="IPR023155">
    <property type="entry name" value="Cyt_c-552/4"/>
</dbReference>
<name>A0A3E1NYW9_9BACT</name>
<gene>
    <name evidence="4" type="ORF">DXN04_18990</name>
</gene>
<reference evidence="4 5" key="1">
    <citation type="submission" date="2018-08" db="EMBL/GenBank/DDBJ databases">
        <title>Chitinophaga sp. K20C18050901, a novel bacterium isolated from forest soil.</title>
        <authorList>
            <person name="Wang C."/>
        </authorList>
    </citation>
    <scope>NUCLEOTIDE SEQUENCE [LARGE SCALE GENOMIC DNA]</scope>
    <source>
        <strain evidence="4 5">K20C18050901</strain>
    </source>
</reference>
<sequence length="413" mass="46294">MNYVYKNVLLPFMRYIILSSIILLIILGSIMCTTTQPATQSGIIELPNGKAFAGAAACQSCHQDIYKDTRHTAHFLTSSLPDAANIKGSFARGRNRFVYNDKMEVVMNRVGNKFYQTGYLNDVSTQREAFGMVIGSGRMGQTYLYWSDNRLFQLPISYFTPIHDWANSPGYSISYIRFNRPVPANCIECHGTYAAAEVLPDKSTVFDKQKIIYGVDCERCHGPGAAHVAYHAAHPADTVPQYIVNTAHLDRQMKLDACALCHSGIRTPLQPAFSYQVGQPLHDYSTEKTAEGELDVHGNQYGLLTSSKCFKLSEMDCSSCHDVHKDEAKNSRLFSQRCMNCHNRKDTCRFRPDNGLVLSDNCIDCHMPAMASAKITFKMEQDKAAIPDLVRTHRVGIYLAETRAFLATQLKTH</sequence>
<dbReference type="InterPro" id="IPR051829">
    <property type="entry name" value="Multiheme_Cytochr_ET"/>
</dbReference>
<feature type="transmembrane region" description="Helical" evidence="2">
    <location>
        <begin position="12"/>
        <end position="31"/>
    </location>
</feature>